<dbReference type="Gramene" id="TVU42501">
    <property type="protein sequence ID" value="TVU42501"/>
    <property type="gene ID" value="EJB05_08911"/>
</dbReference>
<evidence type="ECO:0000313" key="1">
    <source>
        <dbReference type="EMBL" id="TVU42501.1"/>
    </source>
</evidence>
<reference evidence="1 2" key="1">
    <citation type="journal article" date="2019" name="Sci. Rep.">
        <title>A high-quality genome of Eragrostis curvula grass provides insights into Poaceae evolution and supports new strategies to enhance forage quality.</title>
        <authorList>
            <person name="Carballo J."/>
            <person name="Santos B.A.C.M."/>
            <person name="Zappacosta D."/>
            <person name="Garbus I."/>
            <person name="Selva J.P."/>
            <person name="Gallo C.A."/>
            <person name="Diaz A."/>
            <person name="Albertini E."/>
            <person name="Caccamo M."/>
            <person name="Echenique V."/>
        </authorList>
    </citation>
    <scope>NUCLEOTIDE SEQUENCE [LARGE SCALE GENOMIC DNA]</scope>
    <source>
        <strain evidence="2">cv. Victoria</strain>
        <tissue evidence="1">Leaf</tissue>
    </source>
</reference>
<gene>
    <name evidence="1" type="ORF">EJB05_08911</name>
</gene>
<name>A0A5J9W3F7_9POAL</name>
<dbReference type="Proteomes" id="UP000324897">
    <property type="component" value="Unassembled WGS sequence"/>
</dbReference>
<protein>
    <submittedName>
        <fullName evidence="1">Uncharacterized protein</fullName>
    </submittedName>
</protein>
<organism evidence="1 2">
    <name type="scientific">Eragrostis curvula</name>
    <name type="common">weeping love grass</name>
    <dbReference type="NCBI Taxonomy" id="38414"/>
    <lineage>
        <taxon>Eukaryota</taxon>
        <taxon>Viridiplantae</taxon>
        <taxon>Streptophyta</taxon>
        <taxon>Embryophyta</taxon>
        <taxon>Tracheophyta</taxon>
        <taxon>Spermatophyta</taxon>
        <taxon>Magnoliopsida</taxon>
        <taxon>Liliopsida</taxon>
        <taxon>Poales</taxon>
        <taxon>Poaceae</taxon>
        <taxon>PACMAD clade</taxon>
        <taxon>Chloridoideae</taxon>
        <taxon>Eragrostideae</taxon>
        <taxon>Eragrostidinae</taxon>
        <taxon>Eragrostis</taxon>
    </lineage>
</organism>
<dbReference type="EMBL" id="RWGY01000005">
    <property type="protein sequence ID" value="TVU42501.1"/>
    <property type="molecule type" value="Genomic_DNA"/>
</dbReference>
<accession>A0A5J9W3F7</accession>
<keyword evidence="2" id="KW-1185">Reference proteome</keyword>
<proteinExistence type="predicted"/>
<sequence length="87" mass="9918">MINKPSVEEIVLVHDIKQHEILRVVVIRKSIALKSSYVFANITSTHVASDKAQFYVSINLYSCHGSLFKDSSMATYPMRTSLKVFKR</sequence>
<dbReference type="AlphaFoldDB" id="A0A5J9W3F7"/>
<evidence type="ECO:0000313" key="2">
    <source>
        <dbReference type="Proteomes" id="UP000324897"/>
    </source>
</evidence>
<comment type="caution">
    <text evidence="1">The sequence shown here is derived from an EMBL/GenBank/DDBJ whole genome shotgun (WGS) entry which is preliminary data.</text>
</comment>